<accession>A0A2Z6R5C4</accession>
<dbReference type="InterPro" id="IPR001870">
    <property type="entry name" value="B30.2/SPRY"/>
</dbReference>
<dbReference type="CDD" id="cd11709">
    <property type="entry name" value="SPRY"/>
    <property type="match status" value="1"/>
</dbReference>
<name>A0A2Z6R5C4_9GLOM</name>
<gene>
    <name evidence="3" type="ORF">RclHR1_02670011</name>
</gene>
<feature type="domain" description="BTB" evidence="1">
    <location>
        <begin position="20"/>
        <end position="88"/>
    </location>
</feature>
<dbReference type="SMART" id="SM00225">
    <property type="entry name" value="BTB"/>
    <property type="match status" value="1"/>
</dbReference>
<organism evidence="3 4">
    <name type="scientific">Rhizophagus clarus</name>
    <dbReference type="NCBI Taxonomy" id="94130"/>
    <lineage>
        <taxon>Eukaryota</taxon>
        <taxon>Fungi</taxon>
        <taxon>Fungi incertae sedis</taxon>
        <taxon>Mucoromycota</taxon>
        <taxon>Glomeromycotina</taxon>
        <taxon>Glomeromycetes</taxon>
        <taxon>Glomerales</taxon>
        <taxon>Glomeraceae</taxon>
        <taxon>Rhizophagus</taxon>
    </lineage>
</organism>
<dbReference type="InterPro" id="IPR013320">
    <property type="entry name" value="ConA-like_dom_sf"/>
</dbReference>
<dbReference type="SMART" id="SM00449">
    <property type="entry name" value="SPRY"/>
    <property type="match status" value="1"/>
</dbReference>
<comment type="caution">
    <text evidence="3">The sequence shown here is derived from an EMBL/GenBank/DDBJ whole genome shotgun (WGS) entry which is preliminary data.</text>
</comment>
<dbReference type="Pfam" id="PF00651">
    <property type="entry name" value="BTB"/>
    <property type="match status" value="1"/>
</dbReference>
<dbReference type="Gene3D" id="3.30.710.10">
    <property type="entry name" value="Potassium Channel Kv1.1, Chain A"/>
    <property type="match status" value="1"/>
</dbReference>
<dbReference type="SUPFAM" id="SSF54695">
    <property type="entry name" value="POZ domain"/>
    <property type="match status" value="1"/>
</dbReference>
<dbReference type="InterPro" id="IPR000210">
    <property type="entry name" value="BTB/POZ_dom"/>
</dbReference>
<dbReference type="PROSITE" id="PS50188">
    <property type="entry name" value="B302_SPRY"/>
    <property type="match status" value="1"/>
</dbReference>
<sequence length="476" mass="54782">MYAQTLSNDLKSLLNNTLFSDIKIKGNDGVEINAHRVILAVRSEVFKRMLLNGMKESTQEVIEFPKFSSGILHIILEYLYTGRVTEQTLTIEVVAEGFHGADYFLLEQLKHQIIEFFKNHLKNNNENKINLSAKVLSRLLECMESTNNEFVDVLHDSIKSYPLKSIEYSNLNDKALEYILSNTKREEKPKIFSISEYDLFHYIILWAANEISEAALSFYKSCLPSSETIKSLDRNNNSSLIDIHNIQDLTKYQTTMMKKTSSLLNHVKLEQIHPFIISNIIEPFNGLIDSKTLISIYRKQALLAGKHICLNDIPFQWDDNARGSNMYLNNMSVIVSNSPTHEWIRTTVPISGQDLFEWDIVVEVICVHFWVGICTIKGYNVDYNSWLGKQEYGWVFGSNRVICYNTQEENGPYTNKYGIEFKENDIITVHLDMRGRTCSFSINGKRYPVAFCNLPDEIYPAVSLRAPGRARIEPHQ</sequence>
<protein>
    <recommendedName>
        <fullName evidence="5">BTB domain-containing protein</fullName>
    </recommendedName>
</protein>
<evidence type="ECO:0000313" key="4">
    <source>
        <dbReference type="Proteomes" id="UP000247702"/>
    </source>
</evidence>
<dbReference type="EMBL" id="BEXD01001857">
    <property type="protein sequence ID" value="GBB96042.1"/>
    <property type="molecule type" value="Genomic_DNA"/>
</dbReference>
<proteinExistence type="predicted"/>
<dbReference type="SUPFAM" id="SSF49899">
    <property type="entry name" value="Concanavalin A-like lectins/glucanases"/>
    <property type="match status" value="1"/>
</dbReference>
<keyword evidence="4" id="KW-1185">Reference proteome</keyword>
<feature type="domain" description="B30.2/SPRY" evidence="2">
    <location>
        <begin position="295"/>
        <end position="476"/>
    </location>
</feature>
<dbReference type="PANTHER" id="PTHR24410:SF23">
    <property type="entry name" value="BTB DOMAIN-CONTAINING PROTEIN-RELATED"/>
    <property type="match status" value="1"/>
</dbReference>
<reference evidence="3 4" key="1">
    <citation type="submission" date="2017-11" db="EMBL/GenBank/DDBJ databases">
        <title>The genome of Rhizophagus clarus HR1 reveals common genetic basis of auxotrophy among arbuscular mycorrhizal fungi.</title>
        <authorList>
            <person name="Kobayashi Y."/>
        </authorList>
    </citation>
    <scope>NUCLEOTIDE SEQUENCE [LARGE SCALE GENOMIC DNA]</scope>
    <source>
        <strain evidence="3 4">HR1</strain>
    </source>
</reference>
<dbReference type="Gene3D" id="2.60.120.920">
    <property type="match status" value="1"/>
</dbReference>
<dbReference type="InterPro" id="IPR051481">
    <property type="entry name" value="BTB-POZ/Galectin-3-binding"/>
</dbReference>
<evidence type="ECO:0008006" key="5">
    <source>
        <dbReference type="Google" id="ProtNLM"/>
    </source>
</evidence>
<dbReference type="AlphaFoldDB" id="A0A2Z6R5C4"/>
<dbReference type="PROSITE" id="PS50097">
    <property type="entry name" value="BTB"/>
    <property type="match status" value="1"/>
</dbReference>
<dbReference type="InterPro" id="IPR003877">
    <property type="entry name" value="SPRY_dom"/>
</dbReference>
<evidence type="ECO:0000259" key="2">
    <source>
        <dbReference type="PROSITE" id="PS50188"/>
    </source>
</evidence>
<dbReference type="Pfam" id="PF00622">
    <property type="entry name" value="SPRY"/>
    <property type="match status" value="1"/>
</dbReference>
<evidence type="ECO:0000313" key="3">
    <source>
        <dbReference type="EMBL" id="GBB96042.1"/>
    </source>
</evidence>
<dbReference type="Proteomes" id="UP000247702">
    <property type="component" value="Unassembled WGS sequence"/>
</dbReference>
<dbReference type="InterPro" id="IPR043136">
    <property type="entry name" value="B30.2/SPRY_sf"/>
</dbReference>
<dbReference type="InterPro" id="IPR011333">
    <property type="entry name" value="SKP1/BTB/POZ_sf"/>
</dbReference>
<dbReference type="PANTHER" id="PTHR24410">
    <property type="entry name" value="HL07962P-RELATED"/>
    <property type="match status" value="1"/>
</dbReference>
<evidence type="ECO:0000259" key="1">
    <source>
        <dbReference type="PROSITE" id="PS50097"/>
    </source>
</evidence>